<dbReference type="InterPro" id="IPR050179">
    <property type="entry name" value="Trans_hexapeptide_repeat"/>
</dbReference>
<dbReference type="SUPFAM" id="SSF51161">
    <property type="entry name" value="Trimeric LpxA-like enzymes"/>
    <property type="match status" value="1"/>
</dbReference>
<dbReference type="HOGENOM" id="CLU_051638_7_6_10"/>
<evidence type="ECO:0000313" key="3">
    <source>
        <dbReference type="Proteomes" id="UP000006394"/>
    </source>
</evidence>
<comment type="similarity">
    <text evidence="1">Belongs to the transferase hexapeptide repeat family.</text>
</comment>
<dbReference type="PATRIC" id="fig|402612.5.peg.1296"/>
<dbReference type="OrthoDB" id="9794407at2"/>
<dbReference type="KEGG" id="fps:FP1279"/>
<dbReference type="PANTHER" id="PTHR43300">
    <property type="entry name" value="ACETYLTRANSFERASE"/>
    <property type="match status" value="1"/>
</dbReference>
<dbReference type="eggNOG" id="COG0110">
    <property type="taxonomic scope" value="Bacteria"/>
</dbReference>
<keyword evidence="3" id="KW-1185">Reference proteome</keyword>
<organism evidence="2 3">
    <name type="scientific">Flavobacterium psychrophilum (strain ATCC 49511 / DSM 21280 / CIP 103535 / JIP02/86)</name>
    <dbReference type="NCBI Taxonomy" id="402612"/>
    <lineage>
        <taxon>Bacteria</taxon>
        <taxon>Pseudomonadati</taxon>
        <taxon>Bacteroidota</taxon>
        <taxon>Flavobacteriia</taxon>
        <taxon>Flavobacteriales</taxon>
        <taxon>Flavobacteriaceae</taxon>
        <taxon>Flavobacterium</taxon>
    </lineage>
</organism>
<protein>
    <submittedName>
        <fullName evidence="2">Acetyltransferase</fullName>
    </submittedName>
</protein>
<accession>A6GZ39</accession>
<dbReference type="PANTHER" id="PTHR43300:SF7">
    <property type="entry name" value="UDP-N-ACETYLBACILLOSAMINE N-ACETYLTRANSFERASE"/>
    <property type="match status" value="1"/>
</dbReference>
<dbReference type="EMBL" id="AM398681">
    <property type="protein sequence ID" value="CAL43362.1"/>
    <property type="molecule type" value="Genomic_DNA"/>
</dbReference>
<name>A6GZ39_FLAPJ</name>
<evidence type="ECO:0000256" key="1">
    <source>
        <dbReference type="ARBA" id="ARBA00007274"/>
    </source>
</evidence>
<proteinExistence type="inferred from homology"/>
<dbReference type="EnsemblBacteria" id="CAL43362">
    <property type="protein sequence ID" value="CAL43362"/>
    <property type="gene ID" value="FP1279"/>
</dbReference>
<dbReference type="Gene3D" id="2.160.10.10">
    <property type="entry name" value="Hexapeptide repeat proteins"/>
    <property type="match status" value="1"/>
</dbReference>
<sequence length="49" mass="5030">MGIGASVIQGIKIGKWVTIGAGAVIIKDVPDFAVVVGNPGRIIKVNNNE</sequence>
<dbReference type="InterPro" id="IPR011004">
    <property type="entry name" value="Trimer_LpxA-like_sf"/>
</dbReference>
<dbReference type="STRING" id="402612.FP1279"/>
<dbReference type="Proteomes" id="UP000006394">
    <property type="component" value="Chromosome"/>
</dbReference>
<reference evidence="2 3" key="1">
    <citation type="journal article" date="2007" name="Nat. Biotechnol.">
        <title>Complete genome sequence of the fish pathogen Flavobacterium psychrophilum.</title>
        <authorList>
            <person name="Duchaud E."/>
            <person name="Boussaha M."/>
            <person name="Loux V."/>
            <person name="Bernardet J.F."/>
            <person name="Michel C."/>
            <person name="Kerouault B."/>
            <person name="Mondot S."/>
            <person name="Nicolas P."/>
            <person name="Bossy R."/>
            <person name="Caron C."/>
            <person name="Bessieres P."/>
            <person name="Gibrat J.F."/>
            <person name="Claverol S."/>
            <person name="Dumetz F."/>
            <person name="Le Henaff M."/>
            <person name="Benmansour A."/>
        </authorList>
    </citation>
    <scope>NUCLEOTIDE SEQUENCE [LARGE SCALE GENOMIC DNA]</scope>
    <source>
        <strain evidence="3">ATCC 49511 / DSM 21280 / CIP 103535 / JIP02/86</strain>
    </source>
</reference>
<evidence type="ECO:0000313" key="2">
    <source>
        <dbReference type="EMBL" id="CAL43362.1"/>
    </source>
</evidence>
<dbReference type="AlphaFoldDB" id="A6GZ39"/>
<gene>
    <name evidence="2" type="ordered locus">FP1279</name>
</gene>